<dbReference type="VEuPathDB" id="TriTrypDB:ADEAN_000778900"/>
<accession>S9W582</accession>
<organism evidence="6 7">
    <name type="scientific">Angomonas deanei</name>
    <dbReference type="NCBI Taxonomy" id="59799"/>
    <lineage>
        <taxon>Eukaryota</taxon>
        <taxon>Discoba</taxon>
        <taxon>Euglenozoa</taxon>
        <taxon>Kinetoplastea</taxon>
        <taxon>Metakinetoplastina</taxon>
        <taxon>Trypanosomatida</taxon>
        <taxon>Trypanosomatidae</taxon>
        <taxon>Strigomonadinae</taxon>
        <taxon>Angomonas</taxon>
    </lineage>
</organism>
<keyword evidence="4" id="KW-0472">Membrane</keyword>
<evidence type="ECO:0000313" key="7">
    <source>
        <dbReference type="Proteomes" id="UP000515908"/>
    </source>
</evidence>
<evidence type="ECO:0000256" key="3">
    <source>
        <dbReference type="SAM" id="MobiDB-lite"/>
    </source>
</evidence>
<dbReference type="Proteomes" id="UP000515908">
    <property type="component" value="Chromosome 16"/>
</dbReference>
<keyword evidence="4" id="KW-0812">Transmembrane</keyword>
<dbReference type="GO" id="GO:0003841">
    <property type="term" value="F:1-acylglycerol-3-phosphate O-acyltransferase activity"/>
    <property type="evidence" value="ECO:0007669"/>
    <property type="project" value="TreeGrafter"/>
</dbReference>
<keyword evidence="7" id="KW-1185">Reference proteome</keyword>
<dbReference type="PANTHER" id="PTHR10434">
    <property type="entry name" value="1-ACYL-SN-GLYCEROL-3-PHOSPHATE ACYLTRANSFERASE"/>
    <property type="match status" value="1"/>
</dbReference>
<dbReference type="AlphaFoldDB" id="S9W582"/>
<dbReference type="GO" id="GO:0006654">
    <property type="term" value="P:phosphatidic acid biosynthetic process"/>
    <property type="evidence" value="ECO:0007669"/>
    <property type="project" value="TreeGrafter"/>
</dbReference>
<dbReference type="SUPFAM" id="SSF69593">
    <property type="entry name" value="Glycerol-3-phosphate (1)-acyltransferase"/>
    <property type="match status" value="1"/>
</dbReference>
<feature type="domain" description="Phospholipid/glycerol acyltransferase" evidence="5">
    <location>
        <begin position="125"/>
        <end position="253"/>
    </location>
</feature>
<dbReference type="PANTHER" id="PTHR10434:SF48">
    <property type="entry name" value="PUTATIVE-RELATED"/>
    <property type="match status" value="1"/>
</dbReference>
<evidence type="ECO:0000256" key="4">
    <source>
        <dbReference type="SAM" id="Phobius"/>
    </source>
</evidence>
<feature type="region of interest" description="Disordered" evidence="3">
    <location>
        <begin position="307"/>
        <end position="330"/>
    </location>
</feature>
<feature type="transmembrane region" description="Helical" evidence="4">
    <location>
        <begin position="20"/>
        <end position="38"/>
    </location>
</feature>
<sequence length="330" mass="36666">MVAVNLAPIASSAPAQRGAMIALALGSGYTLLALRALPKCVMRGWFFLTVLSTVFPASALLYIIDPLRYIGVPRRIVQRICITFMASAFKLVSFLNPQIKTVVKFDKNEKGEPMKSWKDISRKGNAYALNHTSFWDVFMLIQIMPLSYLLETRTLMKASLRDIPIFGGCFDRVGHFPVFFKSDEDGNFQVDKERQAAVQVHVNQHIENGGNLAIFPEGAVNKNTAVLKPFRFGTFATIFEHKMPLYYVVSVGNEKTWPPQCVSGGFPADIRVRCGVYPIDFATQDSKQVASEMQAFMQKVHAEMVEELENEKAPKGSPAAPQPVPQLATA</sequence>
<keyword evidence="2 6" id="KW-0012">Acyltransferase</keyword>
<evidence type="ECO:0000259" key="5">
    <source>
        <dbReference type="SMART" id="SM00563"/>
    </source>
</evidence>
<evidence type="ECO:0000256" key="1">
    <source>
        <dbReference type="ARBA" id="ARBA00022679"/>
    </source>
</evidence>
<keyword evidence="1 6" id="KW-0808">Transferase</keyword>
<evidence type="ECO:0000256" key="2">
    <source>
        <dbReference type="ARBA" id="ARBA00023315"/>
    </source>
</evidence>
<feature type="transmembrane region" description="Helical" evidence="4">
    <location>
        <begin position="44"/>
        <end position="64"/>
    </location>
</feature>
<dbReference type="CDD" id="cd07989">
    <property type="entry name" value="LPLAT_AGPAT-like"/>
    <property type="match status" value="1"/>
</dbReference>
<dbReference type="EMBL" id="LR877160">
    <property type="protein sequence ID" value="CAD2220274.1"/>
    <property type="molecule type" value="Genomic_DNA"/>
</dbReference>
<name>S9W582_9TRYP</name>
<gene>
    <name evidence="6" type="ORF">ADEAN_000778900</name>
</gene>
<dbReference type="GO" id="GO:0005783">
    <property type="term" value="C:endoplasmic reticulum"/>
    <property type="evidence" value="ECO:0007669"/>
    <property type="project" value="TreeGrafter"/>
</dbReference>
<dbReference type="SMART" id="SM00563">
    <property type="entry name" value="PlsC"/>
    <property type="match status" value="1"/>
</dbReference>
<dbReference type="OrthoDB" id="431951at2759"/>
<dbReference type="Pfam" id="PF01553">
    <property type="entry name" value="Acyltransferase"/>
    <property type="match status" value="1"/>
</dbReference>
<proteinExistence type="predicted"/>
<reference evidence="6 7" key="1">
    <citation type="submission" date="2020-08" db="EMBL/GenBank/DDBJ databases">
        <authorList>
            <person name="Newling K."/>
            <person name="Davey J."/>
            <person name="Forrester S."/>
        </authorList>
    </citation>
    <scope>NUCLEOTIDE SEQUENCE [LARGE SCALE GENOMIC DNA]</scope>
    <source>
        <strain evidence="7">Crithidia deanei Carvalho (ATCC PRA-265)</strain>
    </source>
</reference>
<keyword evidence="4" id="KW-1133">Transmembrane helix</keyword>
<evidence type="ECO:0000313" key="6">
    <source>
        <dbReference type="EMBL" id="CAD2220274.1"/>
    </source>
</evidence>
<dbReference type="InterPro" id="IPR002123">
    <property type="entry name" value="Plipid/glycerol_acylTrfase"/>
</dbReference>
<protein>
    <submittedName>
        <fullName evidence="6">Acyltransferase, putative</fullName>
    </submittedName>
</protein>